<keyword evidence="3" id="KW-1185">Reference proteome</keyword>
<comment type="caution">
    <text evidence="2">The sequence shown here is derived from an EMBL/GenBank/DDBJ whole genome shotgun (WGS) entry which is preliminary data.</text>
</comment>
<dbReference type="Gene3D" id="2.30.29.30">
    <property type="entry name" value="Pleckstrin-homology domain (PH domain)/Phosphotyrosine-binding domain (PTB)"/>
    <property type="match status" value="1"/>
</dbReference>
<dbReference type="GO" id="GO:0005881">
    <property type="term" value="C:cytoplasmic microtubule"/>
    <property type="evidence" value="ECO:0007669"/>
    <property type="project" value="TreeGrafter"/>
</dbReference>
<sequence length="195" mass="21207">MEARKSPVVLEGPLEVRRLPWTSSRTTRRARRIILPPALIKKTKTAILVPNAIVIATTSERHVFVSFLARDSTFKLLRSLSGHLEVGITGSSPITSSCENSFRVEAPSSLPLELCADFSVLDSVVRHRRPEDLLESSSSDFAGLPERFLKDGALSESFLKDGALSVHADIHLQSATQKHPLQNGNAVSDSSPGAE</sequence>
<dbReference type="InterPro" id="IPR052633">
    <property type="entry name" value="GRAM_domain_protein_2B"/>
</dbReference>
<dbReference type="OrthoDB" id="74360at2759"/>
<organism evidence="2 3">
    <name type="scientific">Muraenolepis orangiensis</name>
    <name type="common">Patagonian moray cod</name>
    <dbReference type="NCBI Taxonomy" id="630683"/>
    <lineage>
        <taxon>Eukaryota</taxon>
        <taxon>Metazoa</taxon>
        <taxon>Chordata</taxon>
        <taxon>Craniata</taxon>
        <taxon>Vertebrata</taxon>
        <taxon>Euteleostomi</taxon>
        <taxon>Actinopterygii</taxon>
        <taxon>Neopterygii</taxon>
        <taxon>Teleostei</taxon>
        <taxon>Neoteleostei</taxon>
        <taxon>Acanthomorphata</taxon>
        <taxon>Zeiogadaria</taxon>
        <taxon>Gadariae</taxon>
        <taxon>Gadiformes</taxon>
        <taxon>Muraenolepidoidei</taxon>
        <taxon>Muraenolepididae</taxon>
        <taxon>Muraenolepis</taxon>
    </lineage>
</organism>
<feature type="non-terminal residue" evidence="2">
    <location>
        <position position="1"/>
    </location>
</feature>
<dbReference type="PANTHER" id="PTHR46645:SF2">
    <property type="entry name" value="GRAM DOMAIN-CONTAINING PROTEIN 2B"/>
    <property type="match status" value="1"/>
</dbReference>
<proteinExistence type="predicted"/>
<dbReference type="PANTHER" id="PTHR46645">
    <property type="entry name" value="GRAM DOMAIN-CONTAINING PROTEIN 2B-RELATED"/>
    <property type="match status" value="1"/>
</dbReference>
<name>A0A9Q0EFP7_9TELE</name>
<reference evidence="2" key="1">
    <citation type="submission" date="2022-07" db="EMBL/GenBank/DDBJ databases">
        <title>Chromosome-level genome of Muraenolepis orangiensis.</title>
        <authorList>
            <person name="Kim J."/>
        </authorList>
    </citation>
    <scope>NUCLEOTIDE SEQUENCE</scope>
    <source>
        <strain evidence="2">KU_S4_2022</strain>
        <tissue evidence="2">Muscle</tissue>
    </source>
</reference>
<accession>A0A9Q0EFP7</accession>
<dbReference type="Proteomes" id="UP001148018">
    <property type="component" value="Unassembled WGS sequence"/>
</dbReference>
<dbReference type="InterPro" id="IPR011993">
    <property type="entry name" value="PH-like_dom_sf"/>
</dbReference>
<gene>
    <name evidence="2" type="ORF">NHX12_027544</name>
</gene>
<evidence type="ECO:0000313" key="2">
    <source>
        <dbReference type="EMBL" id="KAJ3605498.1"/>
    </source>
</evidence>
<evidence type="ECO:0000313" key="3">
    <source>
        <dbReference type="Proteomes" id="UP001148018"/>
    </source>
</evidence>
<feature type="region of interest" description="Disordered" evidence="1">
    <location>
        <begin position="174"/>
        <end position="195"/>
    </location>
</feature>
<evidence type="ECO:0000256" key="1">
    <source>
        <dbReference type="SAM" id="MobiDB-lite"/>
    </source>
</evidence>
<dbReference type="EMBL" id="JANIIK010000043">
    <property type="protein sequence ID" value="KAJ3605498.1"/>
    <property type="molecule type" value="Genomic_DNA"/>
</dbReference>
<dbReference type="AlphaFoldDB" id="A0A9Q0EFP7"/>
<protein>
    <submittedName>
        <fullName evidence="2">Uncharacterized protein</fullName>
    </submittedName>
</protein>